<dbReference type="GO" id="GO:0008270">
    <property type="term" value="F:zinc ion binding"/>
    <property type="evidence" value="ECO:0007669"/>
    <property type="project" value="UniProtKB-KW"/>
</dbReference>
<proteinExistence type="predicted"/>
<protein>
    <recommendedName>
        <fullName evidence="5">BED-type domain-containing protein</fullName>
    </recommendedName>
</protein>
<sequence>MDSSGASSNVHDHGTPVDEQKKRFRCNYCAKVVSGSTRLKQHLAGVRGDVVPCEQVPEDVKVQMRSCFLDTKKGVLTREVGQLYHPDLPLKRNWCSNSANPNHSQPGSKGKGKRVILNSALDECVERKVPNKIFHSSTGIKSDEGEEDSLRHAQRCIGRFFYDAGLDFNAVKSPSFWKMIDAIIGCGLMEYKIPSCQELKGWILEEEVKEIHQYVREVRHSWGMTGCSILLDGWTDGNGQNLINFLVDCPQGPIFLRSVKIMGSFDDADALLSVLDEIIEEVGAENVVQVIAHTTSGCMETLGKQFMEKHRTIFWSVCASHCIDLMLEKIGMMDSIKRVLDRAKAITKFIYGHSTVFELMKKHTSGEDLLKPSRYKSAMQFLTLENIVSKRENLRNMFASSAWNTSVWASSTEGKCVADLVGEPSFWSGAQMVLKAAIPLVRVLCLINGRDHRPQMGYIYETMDQMKETIKTEFKDKKTKYLPFWGLIDDIWDNFLHSPLHSAGYFLNPSLFYSSDFLADAEVASGLLCCIVRMVKDRQVQDLISLQLDEYRAANGSFGHGSAIDQRTRMPPVVGLLWGPLP</sequence>
<evidence type="ECO:0000259" key="5">
    <source>
        <dbReference type="PROSITE" id="PS50808"/>
    </source>
</evidence>
<gene>
    <name evidence="6" type="ORF">HUJ06_004580</name>
</gene>
<evidence type="ECO:0000313" key="7">
    <source>
        <dbReference type="Proteomes" id="UP000607653"/>
    </source>
</evidence>
<dbReference type="GO" id="GO:0003677">
    <property type="term" value="F:DNA binding"/>
    <property type="evidence" value="ECO:0007669"/>
    <property type="project" value="InterPro"/>
</dbReference>
<evidence type="ECO:0000256" key="4">
    <source>
        <dbReference type="PROSITE-ProRule" id="PRU00027"/>
    </source>
</evidence>
<dbReference type="EMBL" id="DUZY01000007">
    <property type="protein sequence ID" value="DAD46350.1"/>
    <property type="molecule type" value="Genomic_DNA"/>
</dbReference>
<keyword evidence="3" id="KW-0862">Zinc</keyword>
<keyword evidence="7" id="KW-1185">Reference proteome</keyword>
<dbReference type="InterPro" id="IPR003656">
    <property type="entry name" value="Znf_BED"/>
</dbReference>
<dbReference type="PROSITE" id="PS50808">
    <property type="entry name" value="ZF_BED"/>
    <property type="match status" value="1"/>
</dbReference>
<dbReference type="SUPFAM" id="SSF53098">
    <property type="entry name" value="Ribonuclease H-like"/>
    <property type="match status" value="1"/>
</dbReference>
<keyword evidence="2 4" id="KW-0863">Zinc-finger</keyword>
<dbReference type="PANTHER" id="PTHR32166">
    <property type="entry name" value="OSJNBA0013A04.12 PROTEIN"/>
    <property type="match status" value="1"/>
</dbReference>
<name>A0A822ZPF2_NELNU</name>
<keyword evidence="1" id="KW-0479">Metal-binding</keyword>
<accession>A0A822ZPF2</accession>
<dbReference type="AlphaFoldDB" id="A0A822ZPF2"/>
<dbReference type="InterPro" id="IPR007021">
    <property type="entry name" value="DUF659"/>
</dbReference>
<feature type="domain" description="BED-type" evidence="5">
    <location>
        <begin position="5"/>
        <end position="60"/>
    </location>
</feature>
<dbReference type="Pfam" id="PF02892">
    <property type="entry name" value="zf-BED"/>
    <property type="match status" value="1"/>
</dbReference>
<dbReference type="PANTHER" id="PTHR32166:SF63">
    <property type="entry name" value="HAT TRANSPOSON SUPERFAMILY PROTEIN"/>
    <property type="match status" value="1"/>
</dbReference>
<evidence type="ECO:0000256" key="1">
    <source>
        <dbReference type="ARBA" id="ARBA00022723"/>
    </source>
</evidence>
<evidence type="ECO:0000256" key="3">
    <source>
        <dbReference type="ARBA" id="ARBA00022833"/>
    </source>
</evidence>
<organism evidence="6 7">
    <name type="scientific">Nelumbo nucifera</name>
    <name type="common">Sacred lotus</name>
    <dbReference type="NCBI Taxonomy" id="4432"/>
    <lineage>
        <taxon>Eukaryota</taxon>
        <taxon>Viridiplantae</taxon>
        <taxon>Streptophyta</taxon>
        <taxon>Embryophyta</taxon>
        <taxon>Tracheophyta</taxon>
        <taxon>Spermatophyta</taxon>
        <taxon>Magnoliopsida</taxon>
        <taxon>Proteales</taxon>
        <taxon>Nelumbonaceae</taxon>
        <taxon>Nelumbo</taxon>
    </lineage>
</organism>
<comment type="caution">
    <text evidence="6">The sequence shown here is derived from an EMBL/GenBank/DDBJ whole genome shotgun (WGS) entry which is preliminary data.</text>
</comment>
<dbReference type="InterPro" id="IPR012337">
    <property type="entry name" value="RNaseH-like_sf"/>
</dbReference>
<evidence type="ECO:0000313" key="6">
    <source>
        <dbReference type="EMBL" id="DAD46350.1"/>
    </source>
</evidence>
<dbReference type="Proteomes" id="UP000607653">
    <property type="component" value="Unassembled WGS sequence"/>
</dbReference>
<evidence type="ECO:0000256" key="2">
    <source>
        <dbReference type="ARBA" id="ARBA00022771"/>
    </source>
</evidence>
<reference evidence="6 7" key="1">
    <citation type="journal article" date="2020" name="Mol. Biol. Evol.">
        <title>Distinct Expression and Methylation Patterns for Genes with Different Fates following a Single Whole-Genome Duplication in Flowering Plants.</title>
        <authorList>
            <person name="Shi T."/>
            <person name="Rahmani R.S."/>
            <person name="Gugger P.F."/>
            <person name="Wang M."/>
            <person name="Li H."/>
            <person name="Zhang Y."/>
            <person name="Li Z."/>
            <person name="Wang Q."/>
            <person name="Van de Peer Y."/>
            <person name="Marchal K."/>
            <person name="Chen J."/>
        </authorList>
    </citation>
    <scope>NUCLEOTIDE SEQUENCE [LARGE SCALE GENOMIC DNA]</scope>
    <source>
        <tissue evidence="6">Leaf</tissue>
    </source>
</reference>
<dbReference type="Pfam" id="PF04937">
    <property type="entry name" value="DUF659"/>
    <property type="match status" value="1"/>
</dbReference>